<dbReference type="Proteomes" id="UP001470230">
    <property type="component" value="Unassembled WGS sequence"/>
</dbReference>
<gene>
    <name evidence="1" type="ORF">M9Y10_032899</name>
</gene>
<dbReference type="EMBL" id="JAPFFF010000054">
    <property type="protein sequence ID" value="KAK8838857.1"/>
    <property type="molecule type" value="Genomic_DNA"/>
</dbReference>
<dbReference type="InterPro" id="IPR032675">
    <property type="entry name" value="LRR_dom_sf"/>
</dbReference>
<evidence type="ECO:0008006" key="3">
    <source>
        <dbReference type="Google" id="ProtNLM"/>
    </source>
</evidence>
<sequence>MIQSNSVTSGIEENPKCNFTYNGHSYSFDIRFSISKSNLIWNNLDQIKTKLKIDLFENENIELDEEVINDFISYLNNESNQLTITDNNVFTLNELSKTFQTPLLQKNIDKYINEHQNELLPKLLNHSQLTANDEKIISHHLIEYISNKQLSSLQPEVISRILANYRKENKNNLEDERKVTDFIIKLFLKNQRNLSFLFQYIDYENDIIFQEFLNSILASKIFDVVNFQFFPNDFLKKIILLNRKDQSQNMKSTTQTIKSEKEILLEIEQSLRKKETKVIEVPNGITTISKGAFNNTDIEEVILPESLISIEDETFAYCTKLRKVTIKSQ</sequence>
<comment type="caution">
    <text evidence="1">The sequence shown here is derived from an EMBL/GenBank/DDBJ whole genome shotgun (WGS) entry which is preliminary data.</text>
</comment>
<dbReference type="Pfam" id="PF13306">
    <property type="entry name" value="LRR_5"/>
    <property type="match status" value="1"/>
</dbReference>
<protein>
    <recommendedName>
        <fullName evidence="3">Leucine rich repeat protein</fullName>
    </recommendedName>
</protein>
<evidence type="ECO:0000313" key="1">
    <source>
        <dbReference type="EMBL" id="KAK8838857.1"/>
    </source>
</evidence>
<dbReference type="InterPro" id="IPR026906">
    <property type="entry name" value="LRR_5"/>
</dbReference>
<organism evidence="1 2">
    <name type="scientific">Tritrichomonas musculus</name>
    <dbReference type="NCBI Taxonomy" id="1915356"/>
    <lineage>
        <taxon>Eukaryota</taxon>
        <taxon>Metamonada</taxon>
        <taxon>Parabasalia</taxon>
        <taxon>Tritrichomonadida</taxon>
        <taxon>Tritrichomonadidae</taxon>
        <taxon>Tritrichomonas</taxon>
    </lineage>
</organism>
<accession>A0ABR2GZ72</accession>
<proteinExistence type="predicted"/>
<evidence type="ECO:0000313" key="2">
    <source>
        <dbReference type="Proteomes" id="UP001470230"/>
    </source>
</evidence>
<dbReference type="Gene3D" id="3.80.10.10">
    <property type="entry name" value="Ribonuclease Inhibitor"/>
    <property type="match status" value="1"/>
</dbReference>
<name>A0ABR2GZ72_9EUKA</name>
<reference evidence="1 2" key="1">
    <citation type="submission" date="2024-04" db="EMBL/GenBank/DDBJ databases">
        <title>Tritrichomonas musculus Genome.</title>
        <authorList>
            <person name="Alves-Ferreira E."/>
            <person name="Grigg M."/>
            <person name="Lorenzi H."/>
            <person name="Galac M."/>
        </authorList>
    </citation>
    <scope>NUCLEOTIDE SEQUENCE [LARGE SCALE GENOMIC DNA]</scope>
    <source>
        <strain evidence="1 2">EAF2021</strain>
    </source>
</reference>
<keyword evidence="2" id="KW-1185">Reference proteome</keyword>